<dbReference type="Pfam" id="PF01399">
    <property type="entry name" value="PCI"/>
    <property type="match status" value="1"/>
</dbReference>
<dbReference type="GO" id="GO:0003690">
    <property type="term" value="F:double-stranded DNA binding"/>
    <property type="evidence" value="ECO:0007669"/>
    <property type="project" value="InterPro"/>
</dbReference>
<dbReference type="EMBL" id="JALJOS010000015">
    <property type="protein sequence ID" value="KAK9830717.1"/>
    <property type="molecule type" value="Genomic_DNA"/>
</dbReference>
<comment type="caution">
    <text evidence="2">The sequence shown here is derived from an EMBL/GenBank/DDBJ whole genome shotgun (WGS) entry which is preliminary data.</text>
</comment>
<dbReference type="GO" id="GO:0000973">
    <property type="term" value="P:post-transcriptional tethering of RNA polymerase II gene DNA at nuclear periphery"/>
    <property type="evidence" value="ECO:0007669"/>
    <property type="project" value="TreeGrafter"/>
</dbReference>
<dbReference type="PANTHER" id="PTHR12732">
    <property type="entry name" value="UNCHARACTERIZED PROTEASOME COMPONENT REGION PCI-CONTAINING"/>
    <property type="match status" value="1"/>
</dbReference>
<dbReference type="GO" id="GO:0016973">
    <property type="term" value="P:poly(A)+ mRNA export from nucleus"/>
    <property type="evidence" value="ECO:0007669"/>
    <property type="project" value="TreeGrafter"/>
</dbReference>
<reference evidence="2 3" key="1">
    <citation type="journal article" date="2024" name="Nat. Commun.">
        <title>Phylogenomics reveals the evolutionary origins of lichenization in chlorophyte algae.</title>
        <authorList>
            <person name="Puginier C."/>
            <person name="Libourel C."/>
            <person name="Otte J."/>
            <person name="Skaloud P."/>
            <person name="Haon M."/>
            <person name="Grisel S."/>
            <person name="Petersen M."/>
            <person name="Berrin J.G."/>
            <person name="Delaux P.M."/>
            <person name="Dal Grande F."/>
            <person name="Keller J."/>
        </authorList>
    </citation>
    <scope>NUCLEOTIDE SEQUENCE [LARGE SCALE GENOMIC DNA]</scope>
    <source>
        <strain evidence="2 3">SAG 2145</strain>
    </source>
</reference>
<evidence type="ECO:0000313" key="2">
    <source>
        <dbReference type="EMBL" id="KAK9830717.1"/>
    </source>
</evidence>
<feature type="domain" description="PCI" evidence="1">
    <location>
        <begin position="272"/>
        <end position="457"/>
    </location>
</feature>
<dbReference type="GO" id="GO:0003723">
    <property type="term" value="F:RNA binding"/>
    <property type="evidence" value="ECO:0007669"/>
    <property type="project" value="InterPro"/>
</dbReference>
<dbReference type="GO" id="GO:0070390">
    <property type="term" value="C:transcription export complex 2"/>
    <property type="evidence" value="ECO:0007669"/>
    <property type="project" value="TreeGrafter"/>
</dbReference>
<accession>A0AAW1RBY6</accession>
<keyword evidence="3" id="KW-1185">Reference proteome</keyword>
<gene>
    <name evidence="2" type="ORF">WJX74_004036</name>
</gene>
<protein>
    <recommendedName>
        <fullName evidence="1">PCI domain-containing protein</fullName>
    </recommendedName>
</protein>
<sequence length="466" mass="52928">MKCSRPSRTKQRFGNFGHRPAYSCAKLFRTISYPRFHIFGLTKLDIHSAKQVGPRHGSLGDFQGLLNAIRSFNGAKVARLLSLDNEAQRLAVRQGSSPNGTLPESALRYIHTRTCGLVHDCKEHWAVVLRSHYLCLAALLSNNHDQAFLHMADYISDMNSIFREENGAWMVPVVTQTAEALRLLANKADEQLLSQRQHQCRKEAAGSWLQKFYSTAKTLKGNQNKSMALLPVVNTMFKLYFKLNTLRNCKPCIQAVEHPNFSFTSFPQSERVTYKYFAGRLAIFQDQLAKAEADLEYAFNHCPADAWHNKRLCLYFLVPVRLLAGSLPSEAHLAAFNLQIYIPFVQAMKSGSTQQLAAALKQHQVELIRKGVYLQLVKLQPIVMRRLLKRSWVINREGNEKGHLLPLGQLQKAIRWQQMDMDEDDVECAVANLIHKKYVKGYISHKNQVLVLSKADPFPAVSAQQI</sequence>
<dbReference type="InterPro" id="IPR036388">
    <property type="entry name" value="WH-like_DNA-bd_sf"/>
</dbReference>
<dbReference type="GO" id="GO:0006368">
    <property type="term" value="P:transcription elongation by RNA polymerase II"/>
    <property type="evidence" value="ECO:0007669"/>
    <property type="project" value="TreeGrafter"/>
</dbReference>
<dbReference type="InterPro" id="IPR000717">
    <property type="entry name" value="PCI_dom"/>
</dbReference>
<organism evidence="2 3">
    <name type="scientific">Apatococcus lobatus</name>
    <dbReference type="NCBI Taxonomy" id="904363"/>
    <lineage>
        <taxon>Eukaryota</taxon>
        <taxon>Viridiplantae</taxon>
        <taxon>Chlorophyta</taxon>
        <taxon>core chlorophytes</taxon>
        <taxon>Trebouxiophyceae</taxon>
        <taxon>Chlorellales</taxon>
        <taxon>Chlorellaceae</taxon>
        <taxon>Apatococcus</taxon>
    </lineage>
</organism>
<name>A0AAW1RBY6_9CHLO</name>
<evidence type="ECO:0000259" key="1">
    <source>
        <dbReference type="PROSITE" id="PS50250"/>
    </source>
</evidence>
<dbReference type="AlphaFoldDB" id="A0AAW1RBY6"/>
<dbReference type="InterPro" id="IPR045114">
    <property type="entry name" value="Csn12-like"/>
</dbReference>
<dbReference type="Gene3D" id="1.10.10.10">
    <property type="entry name" value="Winged helix-like DNA-binding domain superfamily/Winged helix DNA-binding domain"/>
    <property type="match status" value="1"/>
</dbReference>
<proteinExistence type="predicted"/>
<dbReference type="PROSITE" id="PS50250">
    <property type="entry name" value="PCI"/>
    <property type="match status" value="1"/>
</dbReference>
<dbReference type="Proteomes" id="UP001438707">
    <property type="component" value="Unassembled WGS sequence"/>
</dbReference>
<dbReference type="PANTHER" id="PTHR12732:SF0">
    <property type="entry name" value="PCI DOMAIN-CONTAINING PROTEIN 2"/>
    <property type="match status" value="1"/>
</dbReference>
<dbReference type="SMART" id="SM00753">
    <property type="entry name" value="PAM"/>
    <property type="match status" value="1"/>
</dbReference>
<evidence type="ECO:0000313" key="3">
    <source>
        <dbReference type="Proteomes" id="UP001438707"/>
    </source>
</evidence>